<reference evidence="1" key="1">
    <citation type="submission" date="2025-08" db="UniProtKB">
        <authorList>
            <consortium name="Ensembl"/>
        </authorList>
    </citation>
    <scope>IDENTIFICATION</scope>
</reference>
<dbReference type="AlphaFoldDB" id="S4S1C8"/>
<proteinExistence type="predicted"/>
<dbReference type="Ensembl" id="ENSPMAT00000011316.1">
    <property type="protein sequence ID" value="ENSPMAP00000011270.1"/>
    <property type="gene ID" value="ENSPMAG00000010289.1"/>
</dbReference>
<sequence>ILMELHLQTNQLMSLQSRVFDCLTELNRLPMTTHT</sequence>
<evidence type="ECO:0000313" key="1">
    <source>
        <dbReference type="Ensembl" id="ENSPMAP00000011270.1"/>
    </source>
</evidence>
<organism evidence="1">
    <name type="scientific">Petromyzon marinus</name>
    <name type="common">Sea lamprey</name>
    <dbReference type="NCBI Taxonomy" id="7757"/>
    <lineage>
        <taxon>Eukaryota</taxon>
        <taxon>Metazoa</taxon>
        <taxon>Chordata</taxon>
        <taxon>Craniata</taxon>
        <taxon>Vertebrata</taxon>
        <taxon>Cyclostomata</taxon>
        <taxon>Hyperoartia</taxon>
        <taxon>Petromyzontiformes</taxon>
        <taxon>Petromyzontidae</taxon>
        <taxon>Petromyzon</taxon>
    </lineage>
</organism>
<name>S4S1C8_PETMA</name>
<accession>S4S1C8</accession>
<dbReference type="HOGENOM" id="CLU_3370983_0_0_1"/>
<protein>
    <recommendedName>
        <fullName evidence="2">Variable lymphocyte receptor A cassette</fullName>
    </recommendedName>
</protein>
<evidence type="ECO:0008006" key="2">
    <source>
        <dbReference type="Google" id="ProtNLM"/>
    </source>
</evidence>
<reference evidence="1" key="2">
    <citation type="submission" date="2025-09" db="UniProtKB">
        <authorList>
            <consortium name="Ensembl"/>
        </authorList>
    </citation>
    <scope>IDENTIFICATION</scope>
</reference>